<accession>A0A817APQ9</accession>
<evidence type="ECO:0000313" key="2">
    <source>
        <dbReference type="EMBL" id="CAF2291628.1"/>
    </source>
</evidence>
<reference evidence="2" key="1">
    <citation type="submission" date="2021-01" db="EMBL/GenBank/DDBJ databases">
        <authorList>
            <consortium name="Genoscope - CEA"/>
            <person name="William W."/>
        </authorList>
    </citation>
    <scope>NUCLEOTIDE SEQUENCE</scope>
</reference>
<sequence length="94" mass="10325">MEKKVALVLSLMLLMSMNSVLVSAEETATVGQRIDAATNDVTKFFNEHAGPAVDTVSSTAKSVYNWFGDKAKYGMGTLNDMYMSWDLGLETLHE</sequence>
<keyword evidence="1" id="KW-0732">Signal</keyword>
<dbReference type="AlphaFoldDB" id="A0A817APQ9"/>
<proteinExistence type="predicted"/>
<feature type="chain" id="PRO_5032927458" evidence="1">
    <location>
        <begin position="25"/>
        <end position="94"/>
    </location>
</feature>
<organism evidence="2">
    <name type="scientific">Brassica napus</name>
    <name type="common">Rape</name>
    <dbReference type="NCBI Taxonomy" id="3708"/>
    <lineage>
        <taxon>Eukaryota</taxon>
        <taxon>Viridiplantae</taxon>
        <taxon>Streptophyta</taxon>
        <taxon>Embryophyta</taxon>
        <taxon>Tracheophyta</taxon>
        <taxon>Spermatophyta</taxon>
        <taxon>Magnoliopsida</taxon>
        <taxon>eudicotyledons</taxon>
        <taxon>Gunneridae</taxon>
        <taxon>Pentapetalae</taxon>
        <taxon>rosids</taxon>
        <taxon>malvids</taxon>
        <taxon>Brassicales</taxon>
        <taxon>Brassicaceae</taxon>
        <taxon>Brassiceae</taxon>
        <taxon>Brassica</taxon>
    </lineage>
</organism>
<feature type="signal peptide" evidence="1">
    <location>
        <begin position="1"/>
        <end position="24"/>
    </location>
</feature>
<dbReference type="Proteomes" id="UP001295469">
    <property type="component" value="Chromosome A04"/>
</dbReference>
<name>A0A817APQ9_BRANA</name>
<gene>
    <name evidence="2" type="ORF">DARMORV10_A04P27230.1</name>
</gene>
<evidence type="ECO:0000256" key="1">
    <source>
        <dbReference type="SAM" id="SignalP"/>
    </source>
</evidence>
<dbReference type="EMBL" id="HG994358">
    <property type="protein sequence ID" value="CAF2291628.1"/>
    <property type="molecule type" value="Genomic_DNA"/>
</dbReference>
<protein>
    <submittedName>
        <fullName evidence="2">(rape) hypothetical protein</fullName>
    </submittedName>
</protein>